<organism evidence="1 2">
    <name type="scientific">Megamonas hypermegale</name>
    <dbReference type="NCBI Taxonomy" id="158847"/>
    <lineage>
        <taxon>Bacteria</taxon>
        <taxon>Bacillati</taxon>
        <taxon>Bacillota</taxon>
        <taxon>Negativicutes</taxon>
        <taxon>Selenomonadales</taxon>
        <taxon>Selenomonadaceae</taxon>
        <taxon>Megamonas</taxon>
    </lineage>
</organism>
<evidence type="ECO:0000313" key="1">
    <source>
        <dbReference type="EMBL" id="STY71248.1"/>
    </source>
</evidence>
<accession>A0A378NZ23</accession>
<proteinExistence type="predicted"/>
<sequence>MNEDIYTIEKRNEMIQKAIKSYKFNELDLKINDWFAIEDQDNYIFSVYKQDNKLLLLMAEPEDFLYHLDDAVIDNINIGWIVQDIDLKYFLDLMSEDSYAQKRLRHNIWYALKMNGSLGDAIYQLSYLLKEKNAIINLAIFFDILFRNKGFNYIKMEELFALKNIITFLKGMAGY</sequence>
<reference evidence="1 2" key="1">
    <citation type="submission" date="2018-06" db="EMBL/GenBank/DDBJ databases">
        <authorList>
            <consortium name="Pathogen Informatics"/>
            <person name="Doyle S."/>
        </authorList>
    </citation>
    <scope>NUCLEOTIDE SEQUENCE [LARGE SCALE GENOMIC DNA]</scope>
    <source>
        <strain evidence="1 2">NCTC10571</strain>
    </source>
</reference>
<evidence type="ECO:0000313" key="2">
    <source>
        <dbReference type="Proteomes" id="UP000255234"/>
    </source>
</evidence>
<dbReference type="AlphaFoldDB" id="A0A378NZ23"/>
<protein>
    <submittedName>
        <fullName evidence="1">Uncharacterized protein</fullName>
    </submittedName>
</protein>
<dbReference type="EMBL" id="UGPP01000001">
    <property type="protein sequence ID" value="STY71248.1"/>
    <property type="molecule type" value="Genomic_DNA"/>
</dbReference>
<gene>
    <name evidence="1" type="ORF">NCTC10571_01404</name>
</gene>
<dbReference type="RefSeq" id="WP_115151611.1">
    <property type="nucleotide sequence ID" value="NZ_UGPP01000001.1"/>
</dbReference>
<dbReference type="Proteomes" id="UP000255234">
    <property type="component" value="Unassembled WGS sequence"/>
</dbReference>
<name>A0A378NZ23_9FIRM</name>